<evidence type="ECO:0000313" key="2">
    <source>
        <dbReference type="Proteomes" id="UP000321062"/>
    </source>
</evidence>
<dbReference type="Pfam" id="PF12441">
    <property type="entry name" value="CopG_antitoxin"/>
    <property type="match status" value="1"/>
</dbReference>
<accession>A0A5B9DRK4</accession>
<dbReference type="GO" id="GO:0006355">
    <property type="term" value="P:regulation of DNA-templated transcription"/>
    <property type="evidence" value="ECO:0007669"/>
    <property type="project" value="InterPro"/>
</dbReference>
<organism evidence="1 2">
    <name type="scientific">Paradevosia tibetensis</name>
    <dbReference type="NCBI Taxonomy" id="1447062"/>
    <lineage>
        <taxon>Bacteria</taxon>
        <taxon>Pseudomonadati</taxon>
        <taxon>Pseudomonadota</taxon>
        <taxon>Alphaproteobacteria</taxon>
        <taxon>Hyphomicrobiales</taxon>
        <taxon>Devosiaceae</taxon>
        <taxon>Paradevosia</taxon>
    </lineage>
</organism>
<dbReference type="RefSeq" id="WP_147656639.1">
    <property type="nucleotide sequence ID" value="NZ_BMFM01000001.1"/>
</dbReference>
<evidence type="ECO:0000313" key="1">
    <source>
        <dbReference type="EMBL" id="QEE21409.1"/>
    </source>
</evidence>
<dbReference type="Proteomes" id="UP000321062">
    <property type="component" value="Chromosome"/>
</dbReference>
<dbReference type="EMBL" id="CP041690">
    <property type="protein sequence ID" value="QEE21409.1"/>
    <property type="molecule type" value="Genomic_DNA"/>
</dbReference>
<dbReference type="OrthoDB" id="1551132at2"/>
<dbReference type="AlphaFoldDB" id="A0A5B9DRK4"/>
<sequence length="90" mass="10337">MSNSKPPVPTFRTDKEAEDFVENADLTQFDLSGGEPVRYEFKAKDANISMRVPQQLLEAVKARARQEHMPYQRYIRQVLEKAVAPRKNAS</sequence>
<proteinExistence type="predicted"/>
<dbReference type="InterPro" id="IPR010985">
    <property type="entry name" value="Ribbon_hlx_hlx"/>
</dbReference>
<protein>
    <submittedName>
        <fullName evidence="1">Uncharacterized protein</fullName>
    </submittedName>
</protein>
<reference evidence="1 2" key="1">
    <citation type="journal article" date="2015" name="Int. J. Syst. Evol. Microbiol.">
        <title>Youhaiella tibetensis gen. nov., sp. nov., isolated from subsurface sediment.</title>
        <authorList>
            <person name="Wang Y.X."/>
            <person name="Huang F.Q."/>
            <person name="Nogi Y."/>
            <person name="Pang S.J."/>
            <person name="Wang P.K."/>
            <person name="Lv J."/>
        </authorList>
    </citation>
    <scope>NUCLEOTIDE SEQUENCE [LARGE SCALE GENOMIC DNA]</scope>
    <source>
        <strain evidence="2">fig4</strain>
    </source>
</reference>
<dbReference type="InterPro" id="IPR022148">
    <property type="entry name" value="CopG_antitoxin"/>
</dbReference>
<dbReference type="KEGG" id="yti:FNA67_14975"/>
<name>A0A5B9DRK4_9HYPH</name>
<gene>
    <name evidence="1" type="ORF">FNA67_14975</name>
</gene>
<dbReference type="SUPFAM" id="SSF47598">
    <property type="entry name" value="Ribbon-helix-helix"/>
    <property type="match status" value="1"/>
</dbReference>
<keyword evidence="2" id="KW-1185">Reference proteome</keyword>